<dbReference type="Pfam" id="PF00204">
    <property type="entry name" value="DNA_gyraseB"/>
    <property type="match status" value="1"/>
</dbReference>
<keyword evidence="3" id="KW-0413">Isomerase</keyword>
<feature type="region of interest" description="Disordered" evidence="4">
    <location>
        <begin position="115"/>
        <end position="136"/>
    </location>
</feature>
<feature type="compositionally biased region" description="Low complexity" evidence="4">
    <location>
        <begin position="177"/>
        <end position="197"/>
    </location>
</feature>
<feature type="region of interest" description="Disordered" evidence="4">
    <location>
        <begin position="36"/>
        <end position="78"/>
    </location>
</feature>
<dbReference type="GO" id="GO:0003677">
    <property type="term" value="F:DNA binding"/>
    <property type="evidence" value="ECO:0007669"/>
    <property type="project" value="InterPro"/>
</dbReference>
<evidence type="ECO:0000259" key="5">
    <source>
        <dbReference type="Pfam" id="PF00204"/>
    </source>
</evidence>
<accession>A0A2J7ZG84</accession>
<gene>
    <name evidence="6" type="ORF">TSOC_014960</name>
</gene>
<sequence>LLGFANSIHTVDGGTHMEGLRAGLTKTVTTLGRKSKLLKGGGDSGGPQLHLLLPTAPQPGGGTLDAPASPRPLPGSSLLSAHASTLLLSGAAQQARQRQQSPPDAFDALLAELDTGSNGLHHPQQQQQQFQQHQHQQQHQLLRAFVDVQAQPHDEDPLGLTFAPSGASGLRGGPALQGGRSTTSSQQGGFGGPSSSSAAVAALHELSSRGGSVTLDAASP</sequence>
<comment type="caution">
    <text evidence="6">The sequence shown here is derived from an EMBL/GenBank/DDBJ whole genome shotgun (WGS) entry which is preliminary data.</text>
</comment>
<dbReference type="Gene3D" id="3.30.230.10">
    <property type="match status" value="1"/>
</dbReference>
<feature type="region of interest" description="Disordered" evidence="4">
    <location>
        <begin position="154"/>
        <end position="220"/>
    </location>
</feature>
<evidence type="ECO:0000313" key="6">
    <source>
        <dbReference type="EMBL" id="PNG99266.1"/>
    </source>
</evidence>
<protein>
    <recommendedName>
        <fullName evidence="2">DNA topoisomerase (ATP-hydrolyzing)</fullName>
        <ecNumber evidence="2">5.6.2.2</ecNumber>
    </recommendedName>
</protein>
<feature type="compositionally biased region" description="Low complexity" evidence="4">
    <location>
        <begin position="121"/>
        <end position="136"/>
    </location>
</feature>
<dbReference type="SUPFAM" id="SSF54211">
    <property type="entry name" value="Ribosomal protein S5 domain 2-like"/>
    <property type="match status" value="1"/>
</dbReference>
<evidence type="ECO:0000256" key="2">
    <source>
        <dbReference type="ARBA" id="ARBA00012895"/>
    </source>
</evidence>
<dbReference type="GO" id="GO:0003918">
    <property type="term" value="F:DNA topoisomerase type II (double strand cut, ATP-hydrolyzing) activity"/>
    <property type="evidence" value="ECO:0007669"/>
    <property type="project" value="UniProtKB-EC"/>
</dbReference>
<dbReference type="EC" id="5.6.2.2" evidence="2"/>
<dbReference type="InterPro" id="IPR013506">
    <property type="entry name" value="Topo_IIA_bsu_dom2"/>
</dbReference>
<name>A0A2J7ZG84_9CHLO</name>
<dbReference type="GO" id="GO:0005524">
    <property type="term" value="F:ATP binding"/>
    <property type="evidence" value="ECO:0007669"/>
    <property type="project" value="InterPro"/>
</dbReference>
<feature type="non-terminal residue" evidence="6">
    <location>
        <position position="1"/>
    </location>
</feature>
<evidence type="ECO:0000313" key="7">
    <source>
        <dbReference type="Proteomes" id="UP000236333"/>
    </source>
</evidence>
<feature type="non-terminal residue" evidence="6">
    <location>
        <position position="220"/>
    </location>
</feature>
<dbReference type="InterPro" id="IPR020568">
    <property type="entry name" value="Ribosomal_Su5_D2-typ_SF"/>
</dbReference>
<organism evidence="6 7">
    <name type="scientific">Tetrabaena socialis</name>
    <dbReference type="NCBI Taxonomy" id="47790"/>
    <lineage>
        <taxon>Eukaryota</taxon>
        <taxon>Viridiplantae</taxon>
        <taxon>Chlorophyta</taxon>
        <taxon>core chlorophytes</taxon>
        <taxon>Chlorophyceae</taxon>
        <taxon>CS clade</taxon>
        <taxon>Chlamydomonadales</taxon>
        <taxon>Tetrabaenaceae</taxon>
        <taxon>Tetrabaena</taxon>
    </lineage>
</organism>
<dbReference type="CDD" id="cd00329">
    <property type="entry name" value="TopoII_MutL_Trans"/>
    <property type="match status" value="1"/>
</dbReference>
<dbReference type="EMBL" id="PGGS01003495">
    <property type="protein sequence ID" value="PNG99266.1"/>
    <property type="molecule type" value="Genomic_DNA"/>
</dbReference>
<proteinExistence type="predicted"/>
<comment type="catalytic activity">
    <reaction evidence="1">
        <text>ATP-dependent breakage, passage and rejoining of double-stranded DNA.</text>
        <dbReference type="EC" id="5.6.2.2"/>
    </reaction>
</comment>
<dbReference type="Proteomes" id="UP000236333">
    <property type="component" value="Unassembled WGS sequence"/>
</dbReference>
<evidence type="ECO:0000256" key="3">
    <source>
        <dbReference type="ARBA" id="ARBA00023235"/>
    </source>
</evidence>
<reference evidence="6 7" key="1">
    <citation type="journal article" date="2017" name="Mol. Biol. Evol.">
        <title>The 4-celled Tetrabaena socialis nuclear genome reveals the essential components for genetic control of cell number at the origin of multicellularity in the volvocine lineage.</title>
        <authorList>
            <person name="Featherston J."/>
            <person name="Arakaki Y."/>
            <person name="Hanschen E.R."/>
            <person name="Ferris P.J."/>
            <person name="Michod R.E."/>
            <person name="Olson B.J.S.C."/>
            <person name="Nozaki H."/>
            <person name="Durand P.M."/>
        </authorList>
    </citation>
    <scope>NUCLEOTIDE SEQUENCE [LARGE SCALE GENOMIC DNA]</scope>
    <source>
        <strain evidence="6 7">NIES-571</strain>
    </source>
</reference>
<feature type="domain" description="DNA topoisomerase type IIA subunit B" evidence="5">
    <location>
        <begin position="2"/>
        <end position="41"/>
    </location>
</feature>
<dbReference type="OrthoDB" id="1938526at2759"/>
<evidence type="ECO:0000256" key="4">
    <source>
        <dbReference type="SAM" id="MobiDB-lite"/>
    </source>
</evidence>
<dbReference type="AlphaFoldDB" id="A0A2J7ZG84"/>
<dbReference type="InterPro" id="IPR014721">
    <property type="entry name" value="Ribsml_uS5_D2-typ_fold_subgr"/>
</dbReference>
<dbReference type="GO" id="GO:0006265">
    <property type="term" value="P:DNA topological change"/>
    <property type="evidence" value="ECO:0007669"/>
    <property type="project" value="InterPro"/>
</dbReference>
<keyword evidence="7" id="KW-1185">Reference proteome</keyword>
<evidence type="ECO:0000256" key="1">
    <source>
        <dbReference type="ARBA" id="ARBA00000185"/>
    </source>
</evidence>